<dbReference type="AlphaFoldDB" id="A0A1I0SGX4"/>
<evidence type="ECO:0000259" key="8">
    <source>
        <dbReference type="Pfam" id="PF00890"/>
    </source>
</evidence>
<dbReference type="EMBL" id="FOJS01000001">
    <property type="protein sequence ID" value="SFA38730.1"/>
    <property type="molecule type" value="Genomic_DNA"/>
</dbReference>
<dbReference type="Pfam" id="PF00890">
    <property type="entry name" value="FAD_binding_2"/>
    <property type="match status" value="1"/>
</dbReference>
<evidence type="ECO:0000256" key="2">
    <source>
        <dbReference type="ARBA" id="ARBA00021901"/>
    </source>
</evidence>
<sequence>MLETEVIIAGSGVAALTTAYYLHEHKNVMIFTKAKKEDSNSWLAQGGVAASISREDDWRCHFDDTMAAGCQHNEEKAVELLVRELMKTGLLCNSVAEHRRWKNGGKENEPTQITTAIAAIFH</sequence>
<keyword evidence="5" id="KW-0560">Oxidoreductase</keyword>
<dbReference type="PANTHER" id="PTHR42716:SF2">
    <property type="entry name" value="L-ASPARTATE OXIDASE, CHLOROPLASTIC"/>
    <property type="match status" value="1"/>
</dbReference>
<dbReference type="GO" id="GO:0034628">
    <property type="term" value="P:'de novo' NAD+ biosynthetic process from L-aspartate"/>
    <property type="evidence" value="ECO:0007669"/>
    <property type="project" value="TreeGrafter"/>
</dbReference>
<feature type="domain" description="FAD-dependent oxidoreductase 2 FAD-binding" evidence="8">
    <location>
        <begin position="6"/>
        <end position="85"/>
    </location>
</feature>
<dbReference type="GO" id="GO:0008734">
    <property type="term" value="F:L-aspartate oxidase activity"/>
    <property type="evidence" value="ECO:0007669"/>
    <property type="project" value="UniProtKB-EC"/>
</dbReference>
<dbReference type="PANTHER" id="PTHR42716">
    <property type="entry name" value="L-ASPARTATE OXIDASE"/>
    <property type="match status" value="1"/>
</dbReference>
<evidence type="ECO:0000313" key="10">
    <source>
        <dbReference type="Proteomes" id="UP000198650"/>
    </source>
</evidence>
<evidence type="ECO:0000256" key="7">
    <source>
        <dbReference type="ARBA" id="ARBA00048305"/>
    </source>
</evidence>
<gene>
    <name evidence="9" type="ORF">SAMN05192569_1001166</name>
</gene>
<comment type="catalytic activity">
    <reaction evidence="7">
        <text>L-aspartate + O2 = iminosuccinate + H2O2</text>
        <dbReference type="Rhea" id="RHEA:25876"/>
        <dbReference type="ChEBI" id="CHEBI:15379"/>
        <dbReference type="ChEBI" id="CHEBI:16240"/>
        <dbReference type="ChEBI" id="CHEBI:29991"/>
        <dbReference type="ChEBI" id="CHEBI:77875"/>
        <dbReference type="EC" id="1.4.3.16"/>
    </reaction>
    <physiologicalReaction direction="left-to-right" evidence="7">
        <dbReference type="Rhea" id="RHEA:25877"/>
    </physiologicalReaction>
</comment>
<evidence type="ECO:0000256" key="4">
    <source>
        <dbReference type="ARBA" id="ARBA00022827"/>
    </source>
</evidence>
<reference evidence="10" key="1">
    <citation type="submission" date="2016-10" db="EMBL/GenBank/DDBJ databases">
        <authorList>
            <person name="Varghese N."/>
            <person name="Submissions S."/>
        </authorList>
    </citation>
    <scope>NUCLEOTIDE SEQUENCE [LARGE SCALE GENOMIC DNA]</scope>
    <source>
        <strain evidence="10">M1</strain>
    </source>
</reference>
<proteinExistence type="predicted"/>
<dbReference type="InterPro" id="IPR005288">
    <property type="entry name" value="NadB"/>
</dbReference>
<dbReference type="Gene3D" id="3.50.50.60">
    <property type="entry name" value="FAD/NAD(P)-binding domain"/>
    <property type="match status" value="1"/>
</dbReference>
<accession>A0A1I0SGX4</accession>
<dbReference type="STRING" id="186116.SAMN05192569_1001166"/>
<evidence type="ECO:0000256" key="5">
    <source>
        <dbReference type="ARBA" id="ARBA00023002"/>
    </source>
</evidence>
<comment type="cofactor">
    <cofactor evidence="1">
        <name>FAD</name>
        <dbReference type="ChEBI" id="CHEBI:57692"/>
    </cofactor>
</comment>
<dbReference type="InterPro" id="IPR036188">
    <property type="entry name" value="FAD/NAD-bd_sf"/>
</dbReference>
<dbReference type="InterPro" id="IPR003953">
    <property type="entry name" value="FAD-dep_OxRdtase_2_FAD-bd"/>
</dbReference>
<protein>
    <recommendedName>
        <fullName evidence="2">L-aspartate oxidase</fullName>
    </recommendedName>
    <alternativeName>
        <fullName evidence="6">Quinolinate synthase B</fullName>
    </alternativeName>
</protein>
<evidence type="ECO:0000313" key="9">
    <source>
        <dbReference type="EMBL" id="SFA38730.1"/>
    </source>
</evidence>
<keyword evidence="3" id="KW-0285">Flavoprotein</keyword>
<evidence type="ECO:0000256" key="3">
    <source>
        <dbReference type="ARBA" id="ARBA00022630"/>
    </source>
</evidence>
<keyword evidence="10" id="KW-1185">Reference proteome</keyword>
<name>A0A1I0SGX4_9BACL</name>
<dbReference type="SUPFAM" id="SSF51905">
    <property type="entry name" value="FAD/NAD(P)-binding domain"/>
    <property type="match status" value="1"/>
</dbReference>
<organism evidence="9 10">
    <name type="scientific">Parageobacillus thermantarcticus</name>
    <dbReference type="NCBI Taxonomy" id="186116"/>
    <lineage>
        <taxon>Bacteria</taxon>
        <taxon>Bacillati</taxon>
        <taxon>Bacillota</taxon>
        <taxon>Bacilli</taxon>
        <taxon>Bacillales</taxon>
        <taxon>Anoxybacillaceae</taxon>
        <taxon>Parageobacillus</taxon>
    </lineage>
</organism>
<keyword evidence="4" id="KW-0274">FAD</keyword>
<evidence type="ECO:0000256" key="1">
    <source>
        <dbReference type="ARBA" id="ARBA00001974"/>
    </source>
</evidence>
<dbReference type="Proteomes" id="UP000198650">
    <property type="component" value="Unassembled WGS sequence"/>
</dbReference>
<evidence type="ECO:0000256" key="6">
    <source>
        <dbReference type="ARBA" id="ARBA00030386"/>
    </source>
</evidence>